<name>A0A914XCP7_9BILA</name>
<evidence type="ECO:0000256" key="11">
    <source>
        <dbReference type="ARBA" id="ARBA00023303"/>
    </source>
</evidence>
<dbReference type="PRINTS" id="PR01333">
    <property type="entry name" value="2POREKCHANEL"/>
</dbReference>
<dbReference type="Proteomes" id="UP000887566">
    <property type="component" value="Unplaced"/>
</dbReference>
<evidence type="ECO:0000256" key="6">
    <source>
        <dbReference type="ARBA" id="ARBA00022826"/>
    </source>
</evidence>
<evidence type="ECO:0000256" key="7">
    <source>
        <dbReference type="ARBA" id="ARBA00022958"/>
    </source>
</evidence>
<keyword evidence="11 12" id="KW-0407">Ion channel</keyword>
<keyword evidence="5 12" id="KW-0812">Transmembrane</keyword>
<organism evidence="15 16">
    <name type="scientific">Plectus sambesii</name>
    <dbReference type="NCBI Taxonomy" id="2011161"/>
    <lineage>
        <taxon>Eukaryota</taxon>
        <taxon>Metazoa</taxon>
        <taxon>Ecdysozoa</taxon>
        <taxon>Nematoda</taxon>
        <taxon>Chromadorea</taxon>
        <taxon>Plectida</taxon>
        <taxon>Plectina</taxon>
        <taxon>Plectoidea</taxon>
        <taxon>Plectidae</taxon>
        <taxon>Plectus</taxon>
    </lineage>
</organism>
<keyword evidence="3 12" id="KW-0813">Transport</keyword>
<evidence type="ECO:0000256" key="9">
    <source>
        <dbReference type="ARBA" id="ARBA00023065"/>
    </source>
</evidence>
<reference evidence="16" key="1">
    <citation type="submission" date="2022-11" db="UniProtKB">
        <authorList>
            <consortium name="WormBaseParasite"/>
        </authorList>
    </citation>
    <scope>IDENTIFICATION</scope>
</reference>
<keyword evidence="10 13" id="KW-0472">Membrane</keyword>
<evidence type="ECO:0000256" key="5">
    <source>
        <dbReference type="ARBA" id="ARBA00022692"/>
    </source>
</evidence>
<feature type="transmembrane region" description="Helical" evidence="13">
    <location>
        <begin position="210"/>
        <end position="229"/>
    </location>
</feature>
<dbReference type="GO" id="GO:0005886">
    <property type="term" value="C:plasma membrane"/>
    <property type="evidence" value="ECO:0007669"/>
    <property type="project" value="TreeGrafter"/>
</dbReference>
<dbReference type="SUPFAM" id="SSF81324">
    <property type="entry name" value="Voltage-gated potassium channels"/>
    <property type="match status" value="2"/>
</dbReference>
<evidence type="ECO:0000259" key="14">
    <source>
        <dbReference type="Pfam" id="PF07885"/>
    </source>
</evidence>
<evidence type="ECO:0000256" key="1">
    <source>
        <dbReference type="ARBA" id="ARBA00004141"/>
    </source>
</evidence>
<feature type="transmembrane region" description="Helical" evidence="13">
    <location>
        <begin position="308"/>
        <end position="328"/>
    </location>
</feature>
<dbReference type="PANTHER" id="PTHR11003:SF240">
    <property type="entry name" value="POTASSIUM CHANNEL DOMAIN-CONTAINING PROTEIN"/>
    <property type="match status" value="1"/>
</dbReference>
<feature type="transmembrane region" description="Helical" evidence="13">
    <location>
        <begin position="340"/>
        <end position="357"/>
    </location>
</feature>
<comment type="subcellular location">
    <subcellularLocation>
        <location evidence="1">Membrane</location>
        <topology evidence="1">Multi-pass membrane protein</topology>
    </subcellularLocation>
</comment>
<evidence type="ECO:0000256" key="13">
    <source>
        <dbReference type="SAM" id="Phobius"/>
    </source>
</evidence>
<feature type="transmembrane region" description="Helical" evidence="13">
    <location>
        <begin position="363"/>
        <end position="385"/>
    </location>
</feature>
<dbReference type="AlphaFoldDB" id="A0A914XCP7"/>
<evidence type="ECO:0000256" key="4">
    <source>
        <dbReference type="ARBA" id="ARBA00022538"/>
    </source>
</evidence>
<proteinExistence type="inferred from homology"/>
<dbReference type="PRINTS" id="PR01095">
    <property type="entry name" value="TASKCHANNEL"/>
</dbReference>
<evidence type="ECO:0000256" key="12">
    <source>
        <dbReference type="RuleBase" id="RU003857"/>
    </source>
</evidence>
<evidence type="ECO:0000256" key="8">
    <source>
        <dbReference type="ARBA" id="ARBA00022989"/>
    </source>
</evidence>
<dbReference type="GO" id="GO:0022841">
    <property type="term" value="F:potassium ion leak channel activity"/>
    <property type="evidence" value="ECO:0007669"/>
    <property type="project" value="TreeGrafter"/>
</dbReference>
<protein>
    <submittedName>
        <fullName evidence="16">Potassium channel domain-containing protein</fullName>
    </submittedName>
</protein>
<evidence type="ECO:0000313" key="15">
    <source>
        <dbReference type="Proteomes" id="UP000887566"/>
    </source>
</evidence>
<dbReference type="GO" id="GO:0030322">
    <property type="term" value="P:stabilization of membrane potential"/>
    <property type="evidence" value="ECO:0007669"/>
    <property type="project" value="TreeGrafter"/>
</dbReference>
<keyword evidence="8 13" id="KW-1133">Transmembrane helix</keyword>
<evidence type="ECO:0000256" key="2">
    <source>
        <dbReference type="ARBA" id="ARBA00006666"/>
    </source>
</evidence>
<evidence type="ECO:0000256" key="10">
    <source>
        <dbReference type="ARBA" id="ARBA00023136"/>
    </source>
</evidence>
<dbReference type="PANTHER" id="PTHR11003">
    <property type="entry name" value="POTASSIUM CHANNEL, SUBFAMILY K"/>
    <property type="match status" value="1"/>
</dbReference>
<feature type="domain" description="Potassium channel" evidence="14">
    <location>
        <begin position="316"/>
        <end position="389"/>
    </location>
</feature>
<keyword evidence="7" id="KW-0630">Potassium</keyword>
<keyword evidence="9 12" id="KW-0406">Ion transport</keyword>
<dbReference type="GO" id="GO:0015271">
    <property type="term" value="F:outward rectifier potassium channel activity"/>
    <property type="evidence" value="ECO:0007669"/>
    <property type="project" value="TreeGrafter"/>
</dbReference>
<dbReference type="InterPro" id="IPR003092">
    <property type="entry name" value="2pore_dom_K_chnl_TASK"/>
</dbReference>
<keyword evidence="4" id="KW-0633">Potassium transport</keyword>
<feature type="transmembrane region" description="Helical" evidence="13">
    <location>
        <begin position="241"/>
        <end position="259"/>
    </location>
</feature>
<dbReference type="Pfam" id="PF07885">
    <property type="entry name" value="Ion_trans_2"/>
    <property type="match status" value="2"/>
</dbReference>
<dbReference type="WBParaSite" id="PSAMB.scaffold7440size7641.g30074.t1">
    <property type="protein sequence ID" value="PSAMB.scaffold7440size7641.g30074.t1"/>
    <property type="gene ID" value="PSAMB.scaffold7440size7641.g30074"/>
</dbReference>
<dbReference type="Gene3D" id="1.10.287.70">
    <property type="match status" value="1"/>
</dbReference>
<feature type="domain" description="Potassium channel" evidence="14">
    <location>
        <begin position="195"/>
        <end position="263"/>
    </location>
</feature>
<evidence type="ECO:0000256" key="3">
    <source>
        <dbReference type="ARBA" id="ARBA00022448"/>
    </source>
</evidence>
<feature type="transmembrane region" description="Helical" evidence="13">
    <location>
        <begin position="113"/>
        <end position="133"/>
    </location>
</feature>
<comment type="similarity">
    <text evidence="2 12">Belongs to the two pore domain potassium channel (TC 1.A.1.8) family.</text>
</comment>
<dbReference type="InterPro" id="IPR013099">
    <property type="entry name" value="K_chnl_dom"/>
</dbReference>
<dbReference type="InterPro" id="IPR003280">
    <property type="entry name" value="2pore_dom_K_chnl"/>
</dbReference>
<sequence length="472" mass="54399">MASRLNVPEFNRLYSDWVSSRAEALADSTRTASERVYRNATRITRNASNRLTEQARSVKESGVRFQEQALQSTRTVANFARSAGRRTVQTLHKRPLCFSIMQNFYHRYGMKHAILILILLFYAFFGAFVFLIIEAPHQTKMKAEWNSEIAVNRSRFVSSIMSELFNNSRFLIYVKGKTTDKILPYLSNKMVLYEDQLEIKWSDQKMEWDYWNAVLFCGTLCTTIGYGHIYPHTSAGKIMTMVYALGGIPLVLLVLQDLGKLLTVLLKYPWFQFKRGFRRCLRYCTKQSMKEIRLIEQDEREKLHIFDLPLVVGIALIIGWVFLCAVTFSYSDSKWTLLEAFYFFFISLSTIGLGDLVPTHPRLLLMMFGVILIGLSLVSMVINLLQVRMRNTYEAGRMSRADDGSDSIDLDRITLGVLQCYTPTGENTSNQSFVLHQQERSSIDASLRSILRQERMVTRSTQTNLSLPTVRQ</sequence>
<accession>A0A914XCP7</accession>
<evidence type="ECO:0000313" key="16">
    <source>
        <dbReference type="WBParaSite" id="PSAMB.scaffold7440size7641.g30074.t1"/>
    </source>
</evidence>
<keyword evidence="6" id="KW-0631">Potassium channel</keyword>
<keyword evidence="15" id="KW-1185">Reference proteome</keyword>